<dbReference type="Proteomes" id="UP001064489">
    <property type="component" value="Chromosome 12"/>
</dbReference>
<dbReference type="PANTHER" id="PTHR21596">
    <property type="entry name" value="RIBONUCLEASE P SUBUNIT P38"/>
    <property type="match status" value="1"/>
</dbReference>
<feature type="domain" description="XS" evidence="2">
    <location>
        <begin position="32"/>
        <end position="143"/>
    </location>
</feature>
<name>A0AAD5NG38_ACENE</name>
<keyword evidence="4" id="KW-1185">Reference proteome</keyword>
<dbReference type="InterPro" id="IPR005380">
    <property type="entry name" value="XS_domain"/>
</dbReference>
<dbReference type="CDD" id="cd12266">
    <property type="entry name" value="RRM_like_XS"/>
    <property type="match status" value="1"/>
</dbReference>
<dbReference type="GO" id="GO:0080188">
    <property type="term" value="P:gene silencing by siRNA-directed DNA methylation"/>
    <property type="evidence" value="ECO:0007669"/>
    <property type="project" value="InterPro"/>
</dbReference>
<feature type="region of interest" description="Disordered" evidence="1">
    <location>
        <begin position="1"/>
        <end position="27"/>
    </location>
</feature>
<evidence type="ECO:0000313" key="4">
    <source>
        <dbReference type="Proteomes" id="UP001064489"/>
    </source>
</evidence>
<evidence type="ECO:0000313" key="3">
    <source>
        <dbReference type="EMBL" id="KAI9156479.1"/>
    </source>
</evidence>
<evidence type="ECO:0000256" key="1">
    <source>
        <dbReference type="SAM" id="MobiDB-lite"/>
    </source>
</evidence>
<dbReference type="AlphaFoldDB" id="A0AAD5NG38"/>
<dbReference type="EMBL" id="JAJSOW010000107">
    <property type="protein sequence ID" value="KAI9156479.1"/>
    <property type="molecule type" value="Genomic_DNA"/>
</dbReference>
<comment type="caution">
    <text evidence="3">The sequence shown here is derived from an EMBL/GenBank/DDBJ whole genome shotgun (WGS) entry which is preliminary data.</text>
</comment>
<proteinExistence type="predicted"/>
<sequence length="166" mass="18517">MGSLVEHSSEDDSASPSKPVKGDSSLNGCSHDEKLVWPWTGILVNIPTTRGDDGRSVGGNGSKLRDEFIMRGFNPKRVVSLWNHQGHSGTAIVEFNKDWPGLHNAMSFEKAYEADHHGKKDWYAPNKEKSSLYAWVARSDDYNLNNVVGEILRKLGDLKTISEMME</sequence>
<evidence type="ECO:0000259" key="2">
    <source>
        <dbReference type="Pfam" id="PF03468"/>
    </source>
</evidence>
<accession>A0AAD5NG38</accession>
<dbReference type="InterPro" id="IPR045177">
    <property type="entry name" value="FDM1-5/IDN2"/>
</dbReference>
<reference evidence="3" key="1">
    <citation type="journal article" date="2022" name="Plant J.">
        <title>Strategies of tolerance reflected in two North American maple genomes.</title>
        <authorList>
            <person name="McEvoy S.L."/>
            <person name="Sezen U.U."/>
            <person name="Trouern-Trend A."/>
            <person name="McMahon S.M."/>
            <person name="Schaberg P.G."/>
            <person name="Yang J."/>
            <person name="Wegrzyn J.L."/>
            <person name="Swenson N.G."/>
        </authorList>
    </citation>
    <scope>NUCLEOTIDE SEQUENCE</scope>
    <source>
        <strain evidence="3">91603</strain>
    </source>
</reference>
<reference evidence="3" key="2">
    <citation type="submission" date="2023-02" db="EMBL/GenBank/DDBJ databases">
        <authorList>
            <person name="Swenson N.G."/>
            <person name="Wegrzyn J.L."/>
            <person name="Mcevoy S.L."/>
        </authorList>
    </citation>
    <scope>NUCLEOTIDE SEQUENCE</scope>
    <source>
        <strain evidence="3">91603</strain>
        <tissue evidence="3">Leaf</tissue>
    </source>
</reference>
<organism evidence="3 4">
    <name type="scientific">Acer negundo</name>
    <name type="common">Box elder</name>
    <dbReference type="NCBI Taxonomy" id="4023"/>
    <lineage>
        <taxon>Eukaryota</taxon>
        <taxon>Viridiplantae</taxon>
        <taxon>Streptophyta</taxon>
        <taxon>Embryophyta</taxon>
        <taxon>Tracheophyta</taxon>
        <taxon>Spermatophyta</taxon>
        <taxon>Magnoliopsida</taxon>
        <taxon>eudicotyledons</taxon>
        <taxon>Gunneridae</taxon>
        <taxon>Pentapetalae</taxon>
        <taxon>rosids</taxon>
        <taxon>malvids</taxon>
        <taxon>Sapindales</taxon>
        <taxon>Sapindaceae</taxon>
        <taxon>Hippocastanoideae</taxon>
        <taxon>Acereae</taxon>
        <taxon>Acer</taxon>
    </lineage>
</organism>
<gene>
    <name evidence="3" type="ORF">LWI28_007381</name>
</gene>
<dbReference type="Gene3D" id="3.30.70.2890">
    <property type="entry name" value="XS domain"/>
    <property type="match status" value="1"/>
</dbReference>
<dbReference type="Pfam" id="PF03468">
    <property type="entry name" value="XS"/>
    <property type="match status" value="1"/>
</dbReference>
<dbReference type="InterPro" id="IPR038588">
    <property type="entry name" value="XS_domain_sf"/>
</dbReference>
<dbReference type="PANTHER" id="PTHR21596:SF65">
    <property type="entry name" value="PROTEIN INVOLVED IN DE NOVO 2-RELATED"/>
    <property type="match status" value="1"/>
</dbReference>
<protein>
    <recommendedName>
        <fullName evidence="2">XS domain-containing protein</fullName>
    </recommendedName>
</protein>